<dbReference type="RefSeq" id="WP_090350102.1">
    <property type="nucleotide sequence ID" value="NZ_LT629751.1"/>
</dbReference>
<dbReference type="EC" id="3.1.3.27" evidence="1"/>
<evidence type="ECO:0000313" key="4">
    <source>
        <dbReference type="EMBL" id="SDS99535.1"/>
    </source>
</evidence>
<feature type="transmembrane region" description="Helical" evidence="2">
    <location>
        <begin position="94"/>
        <end position="117"/>
    </location>
</feature>
<keyword evidence="1" id="KW-0595">Phospholipid degradation</keyword>
<dbReference type="GO" id="GO:0008962">
    <property type="term" value="F:phosphatidylglycerophosphatase activity"/>
    <property type="evidence" value="ECO:0007669"/>
    <property type="project" value="UniProtKB-EC"/>
</dbReference>
<dbReference type="SUPFAM" id="SSF101307">
    <property type="entry name" value="YutG-like"/>
    <property type="match status" value="1"/>
</dbReference>
<comment type="subcellular location">
    <subcellularLocation>
        <location evidence="1">Cell inner membrane</location>
        <topology evidence="1">Multi-pass membrane protein</topology>
    </subcellularLocation>
</comment>
<dbReference type="CDD" id="cd06971">
    <property type="entry name" value="PgpA"/>
    <property type="match status" value="1"/>
</dbReference>
<dbReference type="AlphaFoldDB" id="A0A1H1WR20"/>
<keyword evidence="1" id="KW-0997">Cell inner membrane</keyword>
<comment type="catalytic activity">
    <reaction evidence="1">
        <text>a 1,2-diacyl-sn-glycero-3-phospho-(1'-sn-glycero-3'-phosphate) + H2O = a 1,2-diacyl-sn-glycero-3-phospho-(1'-sn-glycerol) + phosphate</text>
        <dbReference type="Rhea" id="RHEA:33751"/>
        <dbReference type="ChEBI" id="CHEBI:15377"/>
        <dbReference type="ChEBI" id="CHEBI:43474"/>
        <dbReference type="ChEBI" id="CHEBI:60110"/>
        <dbReference type="ChEBI" id="CHEBI:64716"/>
        <dbReference type="EC" id="3.1.3.27"/>
    </reaction>
</comment>
<keyword evidence="1" id="KW-0460">Magnesium</keyword>
<dbReference type="GO" id="GO:0009395">
    <property type="term" value="P:phospholipid catabolic process"/>
    <property type="evidence" value="ECO:0007669"/>
    <property type="project" value="UniProtKB-KW"/>
</dbReference>
<dbReference type="InterPro" id="IPR036681">
    <property type="entry name" value="PgpA-like_sf"/>
</dbReference>
<comment type="cofactor">
    <cofactor evidence="1">
        <name>Mg(2+)</name>
        <dbReference type="ChEBI" id="CHEBI:18420"/>
    </cofactor>
</comment>
<reference evidence="5" key="1">
    <citation type="submission" date="2016-10" db="EMBL/GenBank/DDBJ databases">
        <authorList>
            <person name="Varghese N."/>
            <person name="Submissions S."/>
        </authorList>
    </citation>
    <scope>NUCLEOTIDE SEQUENCE [LARGE SCALE GENOMIC DNA]</scope>
    <source>
        <strain evidence="5">KCTC 32247</strain>
    </source>
</reference>
<keyword evidence="2" id="KW-1133">Transmembrane helix</keyword>
<keyword evidence="1" id="KW-0442">Lipid degradation</keyword>
<name>A0A1H1WR20_9PSED</name>
<evidence type="ECO:0000259" key="3">
    <source>
        <dbReference type="Pfam" id="PF04608"/>
    </source>
</evidence>
<dbReference type="PIRSF" id="PIRSF006162">
    <property type="entry name" value="PgpA"/>
    <property type="match status" value="1"/>
</dbReference>
<dbReference type="Pfam" id="PF04608">
    <property type="entry name" value="PgpA"/>
    <property type="match status" value="1"/>
</dbReference>
<comment type="function">
    <text evidence="1">Lipid phosphatase which dephosphorylates phosphatidylglycerophosphate (PGP) to phosphatidylglycerol (PG).</text>
</comment>
<accession>A0A1H1WR20</accession>
<dbReference type="PANTHER" id="PTHR36305:SF1">
    <property type="entry name" value="PHOSPHATIDYLGLYCEROPHOSPHATASE A"/>
    <property type="match status" value="1"/>
</dbReference>
<dbReference type="STRING" id="1392877.SAMN05216221_3170"/>
<keyword evidence="1" id="KW-0443">Lipid metabolism</keyword>
<evidence type="ECO:0000313" key="5">
    <source>
        <dbReference type="Proteomes" id="UP000243359"/>
    </source>
</evidence>
<dbReference type="InterPro" id="IPR026037">
    <property type="entry name" value="PgpA"/>
</dbReference>
<dbReference type="EMBL" id="LT629751">
    <property type="protein sequence ID" value="SDS99535.1"/>
    <property type="molecule type" value="Genomic_DNA"/>
</dbReference>
<sequence>MSKPERPDVAPDSIWRDPWQFIAFGFGSGAMRKAPGTWGTLVGLLFVPLLQLLPDWGYALILLLGSLFGCWLCGKVSRDLGVHDHGGIVWDEIVGIWITCWLAPPGWLWLLAGFLLFRLLDIWKPWPISWADRHVHGGVGIMLDDLLAGVGAFLLLQGLAGLLG</sequence>
<keyword evidence="1 2" id="KW-0812">Transmembrane</keyword>
<keyword evidence="5" id="KW-1185">Reference proteome</keyword>
<keyword evidence="1" id="KW-1003">Cell membrane</keyword>
<evidence type="ECO:0000256" key="2">
    <source>
        <dbReference type="SAM" id="Phobius"/>
    </source>
</evidence>
<organism evidence="4 5">
    <name type="scientific">Pseudomonas oryzae</name>
    <dbReference type="NCBI Taxonomy" id="1392877"/>
    <lineage>
        <taxon>Bacteria</taxon>
        <taxon>Pseudomonadati</taxon>
        <taxon>Pseudomonadota</taxon>
        <taxon>Gammaproteobacteria</taxon>
        <taxon>Pseudomonadales</taxon>
        <taxon>Pseudomonadaceae</taxon>
        <taxon>Pseudomonas</taxon>
    </lineage>
</organism>
<dbReference type="OrthoDB" id="9804091at2"/>
<feature type="domain" description="YutG/PgpA" evidence="3">
    <location>
        <begin position="22"/>
        <end position="159"/>
    </location>
</feature>
<feature type="transmembrane region" description="Helical" evidence="2">
    <location>
        <begin position="56"/>
        <end position="74"/>
    </location>
</feature>
<dbReference type="GO" id="GO:0006655">
    <property type="term" value="P:phosphatidylglycerol biosynthetic process"/>
    <property type="evidence" value="ECO:0007669"/>
    <property type="project" value="UniProtKB-UniPathway"/>
</dbReference>
<gene>
    <name evidence="4" type="ORF">SAMN05216221_3170</name>
</gene>
<proteinExistence type="predicted"/>
<dbReference type="GO" id="GO:0005886">
    <property type="term" value="C:plasma membrane"/>
    <property type="evidence" value="ECO:0007669"/>
    <property type="project" value="UniProtKB-SubCell"/>
</dbReference>
<dbReference type="PANTHER" id="PTHR36305">
    <property type="entry name" value="PHOSPHATIDYLGLYCEROPHOSPHATASE A"/>
    <property type="match status" value="1"/>
</dbReference>
<dbReference type="GO" id="GO:0046872">
    <property type="term" value="F:metal ion binding"/>
    <property type="evidence" value="ECO:0007669"/>
    <property type="project" value="UniProtKB-KW"/>
</dbReference>
<evidence type="ECO:0000256" key="1">
    <source>
        <dbReference type="PIRNR" id="PIRNR006162"/>
    </source>
</evidence>
<dbReference type="UniPathway" id="UPA00084">
    <property type="reaction ID" value="UER00504"/>
</dbReference>
<comment type="pathway">
    <text evidence="1">Phospholipid metabolism; phosphatidylglycerol biosynthesis; phosphatidylglycerol from CDP-diacylglycerol: step 2/2.</text>
</comment>
<keyword evidence="1" id="KW-0479">Metal-binding</keyword>
<keyword evidence="1" id="KW-1208">Phospholipid metabolism</keyword>
<protein>
    <recommendedName>
        <fullName evidence="1">Phosphatidylglycerophosphatase A</fullName>
        <ecNumber evidence="1">3.1.3.27</ecNumber>
    </recommendedName>
    <alternativeName>
        <fullName evidence="1">Phosphatidylglycerolphosphate phosphatase A</fullName>
    </alternativeName>
</protein>
<dbReference type="InterPro" id="IPR007686">
    <property type="entry name" value="YutG/PgpA"/>
</dbReference>
<dbReference type="Proteomes" id="UP000243359">
    <property type="component" value="Chromosome I"/>
</dbReference>
<keyword evidence="1 2" id="KW-0472">Membrane</keyword>
<feature type="transmembrane region" description="Helical" evidence="2">
    <location>
        <begin position="146"/>
        <end position="163"/>
    </location>
</feature>
<keyword evidence="1" id="KW-0378">Hydrolase</keyword>